<organism evidence="2 3">
    <name type="scientific">Streptomonospora salina</name>
    <dbReference type="NCBI Taxonomy" id="104205"/>
    <lineage>
        <taxon>Bacteria</taxon>
        <taxon>Bacillati</taxon>
        <taxon>Actinomycetota</taxon>
        <taxon>Actinomycetes</taxon>
        <taxon>Streptosporangiales</taxon>
        <taxon>Nocardiopsidaceae</taxon>
        <taxon>Streptomonospora</taxon>
    </lineage>
</organism>
<keyword evidence="3" id="KW-1185">Reference proteome</keyword>
<dbReference type="Proteomes" id="UP000578077">
    <property type="component" value="Unassembled WGS sequence"/>
</dbReference>
<dbReference type="AlphaFoldDB" id="A0A841EAZ0"/>
<keyword evidence="1" id="KW-0472">Membrane</keyword>
<reference evidence="2 3" key="1">
    <citation type="submission" date="2020-08" db="EMBL/GenBank/DDBJ databases">
        <title>Sequencing the genomes of 1000 actinobacteria strains.</title>
        <authorList>
            <person name="Klenk H.-P."/>
        </authorList>
    </citation>
    <scope>NUCLEOTIDE SEQUENCE [LARGE SCALE GENOMIC DNA]</scope>
    <source>
        <strain evidence="2 3">DSM 44593</strain>
    </source>
</reference>
<feature type="transmembrane region" description="Helical" evidence="1">
    <location>
        <begin position="29"/>
        <end position="47"/>
    </location>
</feature>
<protein>
    <submittedName>
        <fullName evidence="2">Uncharacterized protein</fullName>
    </submittedName>
</protein>
<accession>A0A841EAZ0</accession>
<evidence type="ECO:0000256" key="1">
    <source>
        <dbReference type="SAM" id="Phobius"/>
    </source>
</evidence>
<gene>
    <name evidence="2" type="ORF">HNR25_000382</name>
</gene>
<keyword evidence="1" id="KW-1133">Transmembrane helix</keyword>
<feature type="transmembrane region" description="Helical" evidence="1">
    <location>
        <begin position="53"/>
        <end position="73"/>
    </location>
</feature>
<proteinExistence type="predicted"/>
<name>A0A841EAZ0_9ACTN</name>
<sequence>MVDARRDAFKPGRTPGDARFRRWFAGPPGWTLGGLAAGNAVVSLWTYSVPGGYLVPLPATTAVWACLLLAVGIKALMQPVFGVPGGRPGWHSWARWGAVLGTVAAAWALVQTGVPVRAGTAWAEPAVAAYAADSRSAQTPERFGPYRVQSAGNLGDQEGARFLVEGAGFLDDTGFAYSPGGPPPDSVHGEYAHLHGPWYSWTREL</sequence>
<dbReference type="EMBL" id="JACHLY010000001">
    <property type="protein sequence ID" value="MBB5996631.1"/>
    <property type="molecule type" value="Genomic_DNA"/>
</dbReference>
<comment type="caution">
    <text evidence="2">The sequence shown here is derived from an EMBL/GenBank/DDBJ whole genome shotgun (WGS) entry which is preliminary data.</text>
</comment>
<evidence type="ECO:0000313" key="2">
    <source>
        <dbReference type="EMBL" id="MBB5996631.1"/>
    </source>
</evidence>
<dbReference type="RefSeq" id="WP_184632907.1">
    <property type="nucleotide sequence ID" value="NZ_BAABKT010000006.1"/>
</dbReference>
<evidence type="ECO:0000313" key="3">
    <source>
        <dbReference type="Proteomes" id="UP000578077"/>
    </source>
</evidence>
<keyword evidence="1" id="KW-0812">Transmembrane</keyword>